<dbReference type="AlphaFoldDB" id="D2V417"/>
<dbReference type="GeneID" id="8848376"/>
<dbReference type="KEGG" id="ngr:NAEGRDRAFT_63563"/>
<keyword evidence="3" id="KW-1185">Reference proteome</keyword>
<feature type="signal peptide" evidence="1">
    <location>
        <begin position="1"/>
        <end position="21"/>
    </location>
</feature>
<gene>
    <name evidence="2" type="ORF">NAEGRDRAFT_63563</name>
</gene>
<dbReference type="VEuPathDB" id="AmoebaDB:NAEGRDRAFT_63563"/>
<evidence type="ECO:0000313" key="3">
    <source>
        <dbReference type="Proteomes" id="UP000006671"/>
    </source>
</evidence>
<dbReference type="InParanoid" id="D2V417"/>
<dbReference type="RefSeq" id="XP_002681190.1">
    <property type="nucleotide sequence ID" value="XM_002681144.1"/>
</dbReference>
<name>D2V417_NAEGR</name>
<organism evidence="3">
    <name type="scientific">Naegleria gruberi</name>
    <name type="common">Amoeba</name>
    <dbReference type="NCBI Taxonomy" id="5762"/>
    <lineage>
        <taxon>Eukaryota</taxon>
        <taxon>Discoba</taxon>
        <taxon>Heterolobosea</taxon>
        <taxon>Tetramitia</taxon>
        <taxon>Eutetramitia</taxon>
        <taxon>Vahlkampfiidae</taxon>
        <taxon>Naegleria</taxon>
    </lineage>
</organism>
<feature type="chain" id="PRO_5003038441" evidence="1">
    <location>
        <begin position="22"/>
        <end position="181"/>
    </location>
</feature>
<protein>
    <submittedName>
        <fullName evidence="2">Predicted protein</fullName>
    </submittedName>
</protein>
<sequence length="181" mass="19203">MKTIILSIVLFALIAITSVSGQYIRSSLFTDSKCSSSLPMLDLYTPTSNCTSNPTCTGSNTTSLYTTSQCTSTVPSIGSKNTLQLSIYSDTTCATSNLVVSQIFPLDTCVVIPGAGSYKSTACRYLTVYYDSACSSVKQTVDYSAYNGVCLSGTKYVCSGAEKMIGSSILIALMIIVSFFV</sequence>
<evidence type="ECO:0000256" key="1">
    <source>
        <dbReference type="SAM" id="SignalP"/>
    </source>
</evidence>
<reference evidence="2 3" key="1">
    <citation type="journal article" date="2010" name="Cell">
        <title>The genome of Naegleria gruberi illuminates early eukaryotic versatility.</title>
        <authorList>
            <person name="Fritz-Laylin L.K."/>
            <person name="Prochnik S.E."/>
            <person name="Ginger M.L."/>
            <person name="Dacks J.B."/>
            <person name="Carpenter M.L."/>
            <person name="Field M.C."/>
            <person name="Kuo A."/>
            <person name="Paredez A."/>
            <person name="Chapman J."/>
            <person name="Pham J."/>
            <person name="Shu S."/>
            <person name="Neupane R."/>
            <person name="Cipriano M."/>
            <person name="Mancuso J."/>
            <person name="Tu H."/>
            <person name="Salamov A."/>
            <person name="Lindquist E."/>
            <person name="Shapiro H."/>
            <person name="Lucas S."/>
            <person name="Grigoriev I.V."/>
            <person name="Cande W.Z."/>
            <person name="Fulton C."/>
            <person name="Rokhsar D.S."/>
            <person name="Dawson S.C."/>
        </authorList>
    </citation>
    <scope>NUCLEOTIDE SEQUENCE [LARGE SCALE GENOMIC DNA]</scope>
    <source>
        <strain evidence="2 3">NEG-M</strain>
    </source>
</reference>
<dbReference type="EMBL" id="GG738851">
    <property type="protein sequence ID" value="EFC48446.1"/>
    <property type="molecule type" value="Genomic_DNA"/>
</dbReference>
<evidence type="ECO:0000313" key="2">
    <source>
        <dbReference type="EMBL" id="EFC48446.1"/>
    </source>
</evidence>
<accession>D2V417</accession>
<dbReference type="Proteomes" id="UP000006671">
    <property type="component" value="Unassembled WGS sequence"/>
</dbReference>
<proteinExistence type="predicted"/>
<keyword evidence="1" id="KW-0732">Signal</keyword>